<gene>
    <name evidence="2" type="ORF">BW425_14260</name>
</gene>
<sequence>RKSPIRSTNNQWGMKKTPTD</sequence>
<accession>A0A1Y3MCX7</accession>
<dbReference type="AlphaFoldDB" id="A0A1Y3MCX7"/>
<organism evidence="2 3">
    <name type="scientific">Bacillus pseudomycoides</name>
    <dbReference type="NCBI Taxonomy" id="64104"/>
    <lineage>
        <taxon>Bacteria</taxon>
        <taxon>Bacillati</taxon>
        <taxon>Bacillota</taxon>
        <taxon>Bacilli</taxon>
        <taxon>Bacillales</taxon>
        <taxon>Bacillaceae</taxon>
        <taxon>Bacillus</taxon>
        <taxon>Bacillus cereus group</taxon>
    </lineage>
</organism>
<dbReference type="EMBL" id="MWPX01000014">
    <property type="protein sequence ID" value="OUM48325.1"/>
    <property type="molecule type" value="Genomic_DNA"/>
</dbReference>
<evidence type="ECO:0000313" key="3">
    <source>
        <dbReference type="Proteomes" id="UP000195321"/>
    </source>
</evidence>
<comment type="caution">
    <text evidence="2">The sequence shown here is derived from an EMBL/GenBank/DDBJ whole genome shotgun (WGS) entry which is preliminary data.</text>
</comment>
<protein>
    <submittedName>
        <fullName evidence="2">Uncharacterized protein</fullName>
    </submittedName>
</protein>
<name>A0A1Y3MCX7_9BACI</name>
<reference evidence="2 3" key="1">
    <citation type="submission" date="2017-02" db="EMBL/GenBank/DDBJ databases">
        <title>Bacillus pseudomycoides isolate FSL K6-0042.</title>
        <authorList>
            <person name="Kovac J."/>
        </authorList>
    </citation>
    <scope>NUCLEOTIDE SEQUENCE [LARGE SCALE GENOMIC DNA]</scope>
    <source>
        <strain evidence="2 3">FSL K6-0042</strain>
    </source>
</reference>
<evidence type="ECO:0000313" key="2">
    <source>
        <dbReference type="EMBL" id="OUM48325.1"/>
    </source>
</evidence>
<feature type="compositionally biased region" description="Polar residues" evidence="1">
    <location>
        <begin position="1"/>
        <end position="12"/>
    </location>
</feature>
<feature type="non-terminal residue" evidence="2">
    <location>
        <position position="1"/>
    </location>
</feature>
<feature type="region of interest" description="Disordered" evidence="1">
    <location>
        <begin position="1"/>
        <end position="20"/>
    </location>
</feature>
<dbReference type="Proteomes" id="UP000195321">
    <property type="component" value="Unassembled WGS sequence"/>
</dbReference>
<proteinExistence type="predicted"/>
<evidence type="ECO:0000256" key="1">
    <source>
        <dbReference type="SAM" id="MobiDB-lite"/>
    </source>
</evidence>